<dbReference type="GO" id="GO:0006508">
    <property type="term" value="P:proteolysis"/>
    <property type="evidence" value="ECO:0007669"/>
    <property type="project" value="InterPro"/>
</dbReference>
<evidence type="ECO:0000313" key="3">
    <source>
        <dbReference type="Proteomes" id="UP000178869"/>
    </source>
</evidence>
<dbReference type="InterPro" id="IPR027417">
    <property type="entry name" value="P-loop_NTPase"/>
</dbReference>
<evidence type="ECO:0000259" key="1">
    <source>
        <dbReference type="SMART" id="SM00382"/>
    </source>
</evidence>
<dbReference type="GO" id="GO:0004222">
    <property type="term" value="F:metalloendopeptidase activity"/>
    <property type="evidence" value="ECO:0007669"/>
    <property type="project" value="InterPro"/>
</dbReference>
<dbReference type="Gene3D" id="1.20.58.760">
    <property type="entry name" value="Peptidase M41"/>
    <property type="match status" value="1"/>
</dbReference>
<dbReference type="CDD" id="cd19481">
    <property type="entry name" value="RecA-like_protease"/>
    <property type="match status" value="1"/>
</dbReference>
<dbReference type="Gene3D" id="3.40.50.300">
    <property type="entry name" value="P-loop containing nucleotide triphosphate hydrolases"/>
    <property type="match status" value="1"/>
</dbReference>
<sequence>MFGVRIPTTSNTTAGSKDVDEEQLTDAYKDISDESLIKARETFFFNDTPLFEPVKRENIIGLDYAFAELERYIIILKKFSQLQNEQVKLDLESGVLFVGPPGCGKTYTAQYLATATEARFIDIQKFPTRTRGKLTPDDIRHLFELARKYVASEKRPVILFWDEFDAYVSGSSDETKLVVARIKSEISGAQGRTVGIFIVATTNNIFAIPSALLRRGRIGGKIEFWYPSRAAQKALLKHFAAQYGVDKLDYQSLSCLIPNATSPIDIEMMVSDAWQSALIRSLKTNGKPKVSQQDIANVLLRRLQGPPHEIQLPETAVKRQALELSASAIVARTLDVPMQLIAVATTGYFKPVIVSEAEDDSGPLELTFLEATIAVALTNMATEEVFAYATTASRTSAREQATRQAYELLEVHALRNKYRDSTDEAEKPDKLMSLIQLARLRDNNKLPAILGANDEHITKFNEIEHLLNRQLEIARAIVKDYKDVISATAEELIRRGHLTQTDIDAVLDPNYIVPEPKKPAHDHKLGFRNNP</sequence>
<evidence type="ECO:0000313" key="2">
    <source>
        <dbReference type="EMBL" id="OHA47262.1"/>
    </source>
</evidence>
<comment type="caution">
    <text evidence="2">The sequence shown here is derived from an EMBL/GenBank/DDBJ whole genome shotgun (WGS) entry which is preliminary data.</text>
</comment>
<accession>A0A1G2PI53</accession>
<dbReference type="InterPro" id="IPR003959">
    <property type="entry name" value="ATPase_AAA_core"/>
</dbReference>
<dbReference type="PANTHER" id="PTHR23076">
    <property type="entry name" value="METALLOPROTEASE M41 FTSH"/>
    <property type="match status" value="1"/>
</dbReference>
<feature type="domain" description="AAA+ ATPase" evidence="1">
    <location>
        <begin position="91"/>
        <end position="229"/>
    </location>
</feature>
<dbReference type="InterPro" id="IPR037219">
    <property type="entry name" value="Peptidase_M41-like"/>
</dbReference>
<dbReference type="Pfam" id="PF00004">
    <property type="entry name" value="AAA"/>
    <property type="match status" value="1"/>
</dbReference>
<dbReference type="PANTHER" id="PTHR23076:SF58">
    <property type="entry name" value="INACTIVE ATP-DEPENDENT ZINC METALLOPROTEASE FTSHI 5, CHLOROPLASTIC-RELATED"/>
    <property type="match status" value="1"/>
</dbReference>
<proteinExistence type="predicted"/>
<dbReference type="GO" id="GO:0016887">
    <property type="term" value="F:ATP hydrolysis activity"/>
    <property type="evidence" value="ECO:0007669"/>
    <property type="project" value="InterPro"/>
</dbReference>
<dbReference type="GO" id="GO:0004176">
    <property type="term" value="F:ATP-dependent peptidase activity"/>
    <property type="evidence" value="ECO:0007669"/>
    <property type="project" value="InterPro"/>
</dbReference>
<dbReference type="SUPFAM" id="SSF140990">
    <property type="entry name" value="FtsH protease domain-like"/>
    <property type="match status" value="1"/>
</dbReference>
<protein>
    <recommendedName>
        <fullName evidence="1">AAA+ ATPase domain-containing protein</fullName>
    </recommendedName>
</protein>
<dbReference type="SUPFAM" id="SSF52540">
    <property type="entry name" value="P-loop containing nucleoside triphosphate hydrolases"/>
    <property type="match status" value="1"/>
</dbReference>
<organism evidence="2 3">
    <name type="scientific">Candidatus Terrybacteria bacterium RIFCSPHIGHO2_01_FULL_43_35</name>
    <dbReference type="NCBI Taxonomy" id="1802361"/>
    <lineage>
        <taxon>Bacteria</taxon>
        <taxon>Candidatus Terryibacteriota</taxon>
    </lineage>
</organism>
<reference evidence="2 3" key="1">
    <citation type="journal article" date="2016" name="Nat. Commun.">
        <title>Thousands of microbial genomes shed light on interconnected biogeochemical processes in an aquifer system.</title>
        <authorList>
            <person name="Anantharaman K."/>
            <person name="Brown C.T."/>
            <person name="Hug L.A."/>
            <person name="Sharon I."/>
            <person name="Castelle C.J."/>
            <person name="Probst A.J."/>
            <person name="Thomas B.C."/>
            <person name="Singh A."/>
            <person name="Wilkins M.J."/>
            <person name="Karaoz U."/>
            <person name="Brodie E.L."/>
            <person name="Williams K.H."/>
            <person name="Hubbard S.S."/>
            <person name="Banfield J.F."/>
        </authorList>
    </citation>
    <scope>NUCLEOTIDE SEQUENCE [LARGE SCALE GENOMIC DNA]</scope>
</reference>
<dbReference type="Gene3D" id="1.10.8.60">
    <property type="match status" value="1"/>
</dbReference>
<dbReference type="Proteomes" id="UP000178869">
    <property type="component" value="Unassembled WGS sequence"/>
</dbReference>
<dbReference type="SMART" id="SM00382">
    <property type="entry name" value="AAA"/>
    <property type="match status" value="1"/>
</dbReference>
<dbReference type="InterPro" id="IPR003593">
    <property type="entry name" value="AAA+_ATPase"/>
</dbReference>
<dbReference type="GO" id="GO:0005524">
    <property type="term" value="F:ATP binding"/>
    <property type="evidence" value="ECO:0007669"/>
    <property type="project" value="InterPro"/>
</dbReference>
<gene>
    <name evidence="2" type="ORF">A2828_00120</name>
</gene>
<name>A0A1G2PI53_9BACT</name>
<dbReference type="EMBL" id="MHSR01000005">
    <property type="protein sequence ID" value="OHA47262.1"/>
    <property type="molecule type" value="Genomic_DNA"/>
</dbReference>
<dbReference type="AlphaFoldDB" id="A0A1G2PI53"/>